<dbReference type="EMBL" id="CP104694">
    <property type="protein sequence ID" value="UXI70351.1"/>
    <property type="molecule type" value="Genomic_DNA"/>
</dbReference>
<evidence type="ECO:0000313" key="3">
    <source>
        <dbReference type="Proteomes" id="UP001064632"/>
    </source>
</evidence>
<evidence type="ECO:0000259" key="1">
    <source>
        <dbReference type="Pfam" id="PF09204"/>
    </source>
</evidence>
<reference evidence="2" key="1">
    <citation type="submission" date="2022-09" db="EMBL/GenBank/DDBJ databases">
        <title>Tahibacter sp. nov., isolated from a fresh water.</title>
        <authorList>
            <person name="Baek J.H."/>
            <person name="Lee J.K."/>
            <person name="Kim J.M."/>
            <person name="Jeon C.O."/>
        </authorList>
    </citation>
    <scope>NUCLEOTIDE SEQUENCE</scope>
    <source>
        <strain evidence="2">W38</strain>
    </source>
</reference>
<proteinExistence type="predicted"/>
<accession>A0ABY6BL51</accession>
<keyword evidence="3" id="KW-1185">Reference proteome</keyword>
<name>A0ABY6BL51_9GAMM</name>
<organism evidence="2 3">
    <name type="scientific">Tahibacter amnicola</name>
    <dbReference type="NCBI Taxonomy" id="2976241"/>
    <lineage>
        <taxon>Bacteria</taxon>
        <taxon>Pseudomonadati</taxon>
        <taxon>Pseudomonadota</taxon>
        <taxon>Gammaproteobacteria</taxon>
        <taxon>Lysobacterales</taxon>
        <taxon>Rhodanobacteraceae</taxon>
        <taxon>Tahibacter</taxon>
    </lineage>
</organism>
<sequence>MIAYVRRDLSTDEFTEHYPEIWRELRDTHHLARENAYVQRALDCIFTAIDDADRSAQGDYTLWITVRATLNVIHGIPR</sequence>
<gene>
    <name evidence="2" type="ORF">N4264_12170</name>
</gene>
<evidence type="ECO:0000313" key="2">
    <source>
        <dbReference type="EMBL" id="UXI70351.1"/>
    </source>
</evidence>
<protein>
    <submittedName>
        <fullName evidence="2">Colicin immunity domain-containing protein</fullName>
    </submittedName>
</protein>
<dbReference type="InterPro" id="IPR015287">
    <property type="entry name" value="Colicin_D_immunity_dom"/>
</dbReference>
<dbReference type="RefSeq" id="WP_261697301.1">
    <property type="nucleotide sequence ID" value="NZ_CP104694.1"/>
</dbReference>
<dbReference type="Pfam" id="PF09204">
    <property type="entry name" value="Colicin_immun"/>
    <property type="match status" value="1"/>
</dbReference>
<dbReference type="Proteomes" id="UP001064632">
    <property type="component" value="Chromosome"/>
</dbReference>
<feature type="domain" description="Colicin D immunity protein" evidence="1">
    <location>
        <begin position="3"/>
        <end position="50"/>
    </location>
</feature>